<dbReference type="PANTHER" id="PTHR34985">
    <property type="entry name" value="SLR0554 PROTEIN"/>
    <property type="match status" value="1"/>
</dbReference>
<accession>A0A0A2B4H4</accession>
<evidence type="ECO:0000259" key="1">
    <source>
        <dbReference type="Pfam" id="PF05272"/>
    </source>
</evidence>
<dbReference type="EMBL" id="JNAR01000015">
    <property type="protein sequence ID" value="KGG07519.1"/>
    <property type="molecule type" value="Genomic_DNA"/>
</dbReference>
<gene>
    <name evidence="2" type="ORF">EV01_1134</name>
</gene>
<reference evidence="3" key="1">
    <citation type="journal article" date="2014" name="Sci. Data">
        <title>Genomes of diverse isolates of the marine cyanobacterium Prochlorococcus.</title>
        <authorList>
            <person name="Biller S."/>
            <person name="Berube P."/>
            <person name="Thompson J."/>
            <person name="Kelly L."/>
            <person name="Roggensack S."/>
            <person name="Awad L."/>
            <person name="Roache-Johnson K."/>
            <person name="Ding H."/>
            <person name="Giovannoni S.J."/>
            <person name="Moore L.R."/>
            <person name="Chisholm S.W."/>
        </authorList>
    </citation>
    <scope>NUCLEOTIDE SEQUENCE [LARGE SCALE GENOMIC DNA]</scope>
</reference>
<sequence>MAYESGWKAVSRNGDVKQVTSKLYVGQWSARLKQDLGSRLKFNDLTMLAEIDGQPIKGDEIKNVYIDLCERGWEISDTDARNGFIRAAKHNRYNPLQEYLLRIESDPNVVAADIDKLSTNYLKTEKKLYDSMLAACLIGDVNRAFERGCQMDYLLTLKGEQGIGKSTFWRTLAGDWFCDSYQESDKDLRLAIGTCWMFEIQELETMTTRKVAGKVKALITTREDVFRPPYGILTEKFPRGSIFVGSVNSDDFLRDDTGSRRYWIIEVESRIDIEKVRSDRDAIWKAAVIAWRSGRKPDLERKELEESEQLNKGYESEHPFQMPLMDWLDSPKGQSEFTAHTALIESGIRTQEKVTNQDLRQCHIALRRIGYEPDKNQTRVGKSRFRLWRKTQTTHS</sequence>
<proteinExistence type="predicted"/>
<dbReference type="PANTHER" id="PTHR34985:SF1">
    <property type="entry name" value="SLR0554 PROTEIN"/>
    <property type="match status" value="1"/>
</dbReference>
<dbReference type="AlphaFoldDB" id="A0A0A2B4H4"/>
<dbReference type="Proteomes" id="UP000030481">
    <property type="component" value="Unassembled WGS sequence"/>
</dbReference>
<organism evidence="2 3">
    <name type="scientific">Prochlorococcus marinus str. MIT 9401</name>
    <dbReference type="NCBI Taxonomy" id="167551"/>
    <lineage>
        <taxon>Bacteria</taxon>
        <taxon>Bacillati</taxon>
        <taxon>Cyanobacteriota</taxon>
        <taxon>Cyanophyceae</taxon>
        <taxon>Synechococcales</taxon>
        <taxon>Prochlorococcaceae</taxon>
        <taxon>Prochlorococcus</taxon>
    </lineage>
</organism>
<feature type="domain" description="Virulence-associated protein E-like" evidence="1">
    <location>
        <begin position="113"/>
        <end position="314"/>
    </location>
</feature>
<dbReference type="InterPro" id="IPR007936">
    <property type="entry name" value="VapE-like_dom"/>
</dbReference>
<name>A0A0A2B4H4_PROMR</name>
<comment type="caution">
    <text evidence="2">The sequence shown here is derived from an EMBL/GenBank/DDBJ whole genome shotgun (WGS) entry which is preliminary data.</text>
</comment>
<protein>
    <recommendedName>
        <fullName evidence="1">Virulence-associated protein E-like domain-containing protein</fullName>
    </recommendedName>
</protein>
<evidence type="ECO:0000313" key="2">
    <source>
        <dbReference type="EMBL" id="KGG07519.1"/>
    </source>
</evidence>
<dbReference type="Pfam" id="PF05272">
    <property type="entry name" value="VapE-like_dom"/>
    <property type="match status" value="1"/>
</dbReference>
<evidence type="ECO:0000313" key="3">
    <source>
        <dbReference type="Proteomes" id="UP000030481"/>
    </source>
</evidence>